<reference evidence="3" key="1">
    <citation type="submission" date="2015-01" db="EMBL/GenBank/DDBJ databases">
        <title>Transcriptome Assembly of Fopius arisanus.</title>
        <authorList>
            <person name="Geib S."/>
        </authorList>
    </citation>
    <scope>NUCLEOTIDE SEQUENCE</scope>
</reference>
<proteinExistence type="predicted"/>
<evidence type="ECO:0000313" key="3">
    <source>
        <dbReference type="EMBL" id="JAG76227.1"/>
    </source>
</evidence>
<evidence type="ECO:0000256" key="1">
    <source>
        <dbReference type="SAM" id="MobiDB-lite"/>
    </source>
</evidence>
<name>A0A0C9RDQ7_9HYME</name>
<feature type="region of interest" description="Disordered" evidence="1">
    <location>
        <begin position="134"/>
        <end position="153"/>
    </location>
</feature>
<evidence type="ECO:0000259" key="2">
    <source>
        <dbReference type="Pfam" id="PF13904"/>
    </source>
</evidence>
<dbReference type="InterPro" id="IPR045323">
    <property type="entry name" value="CCDC34"/>
</dbReference>
<feature type="domain" description="Coiled-coil" evidence="2">
    <location>
        <begin position="180"/>
        <end position="346"/>
    </location>
</feature>
<dbReference type="InterPro" id="IPR025259">
    <property type="entry name" value="CCDC34/181"/>
</dbReference>
<feature type="region of interest" description="Disordered" evidence="1">
    <location>
        <begin position="196"/>
        <end position="220"/>
    </location>
</feature>
<dbReference type="AlphaFoldDB" id="A0A0C9RDQ7"/>
<protein>
    <submittedName>
        <fullName evidence="3">CCDC34 protein</fullName>
    </submittedName>
</protein>
<sequence length="382" mass="44968">FFSGFECQPIFFQGYLFDFFLIFEDCSVNLNSNHRIFKFRMKNSILRSEEMTYINPAIYVEPLKNNDRKYKREIVCETSGDGAELSVGLPRFSLGGSPQVLNACRSQSAMSSITPSLSSMSQTRSRVERRCVIDEGRNEGAENSEPIQRYTVNGERVQISASLSSLSSRDHSTVSLPRQLAHEEWVQKKKLESQRLKRESERLQSERKAEEEKNLREQEERERREHENFLIWTRRKNQEEARRRKLVDKERELTEKLKEIEEKAAVGKELCLLQWSLNKNKVQRVQKEEQERKLIQLEEEKKRRMQESVKAFDEWREKSKNTPRPATQGLLAHQKAKPAYVNPIPWIGEETTHEISRNTRQDIPKSTGVIRNPRNTRYFSNQ</sequence>
<feature type="region of interest" description="Disordered" evidence="1">
    <location>
        <begin position="351"/>
        <end position="382"/>
    </location>
</feature>
<dbReference type="PANTHER" id="PTHR23247:SF2">
    <property type="entry name" value="COILED-COIL DOMAIN-CONTAINING PROTEIN 34"/>
    <property type="match status" value="1"/>
</dbReference>
<organism evidence="3">
    <name type="scientific">Fopius arisanus</name>
    <dbReference type="NCBI Taxonomy" id="64838"/>
    <lineage>
        <taxon>Eukaryota</taxon>
        <taxon>Metazoa</taxon>
        <taxon>Ecdysozoa</taxon>
        <taxon>Arthropoda</taxon>
        <taxon>Hexapoda</taxon>
        <taxon>Insecta</taxon>
        <taxon>Pterygota</taxon>
        <taxon>Neoptera</taxon>
        <taxon>Endopterygota</taxon>
        <taxon>Hymenoptera</taxon>
        <taxon>Apocrita</taxon>
        <taxon>Ichneumonoidea</taxon>
        <taxon>Braconidae</taxon>
        <taxon>Opiinae</taxon>
        <taxon>Fopius</taxon>
    </lineage>
</organism>
<dbReference type="EMBL" id="GBYB01006460">
    <property type="protein sequence ID" value="JAG76227.1"/>
    <property type="molecule type" value="Transcribed_RNA"/>
</dbReference>
<dbReference type="PANTHER" id="PTHR23247">
    <property type="entry name" value="NY-REN-41 ANTIGEN L15 -RELATED"/>
    <property type="match status" value="1"/>
</dbReference>
<dbReference type="Pfam" id="PF13904">
    <property type="entry name" value="CCDC34"/>
    <property type="match status" value="1"/>
</dbReference>
<gene>
    <name evidence="3" type="primary">CCDC34</name>
    <name evidence="3" type="ORF">g.4590</name>
</gene>
<accession>A0A0C9RDQ7</accession>
<feature type="compositionally biased region" description="Basic and acidic residues" evidence="1">
    <location>
        <begin position="351"/>
        <end position="363"/>
    </location>
</feature>
<feature type="compositionally biased region" description="Polar residues" evidence="1">
    <location>
        <begin position="373"/>
        <end position="382"/>
    </location>
</feature>
<feature type="non-terminal residue" evidence="3">
    <location>
        <position position="1"/>
    </location>
</feature>